<dbReference type="PANTHER" id="PTHR10039:SF17">
    <property type="entry name" value="FUNGAL STAND N-TERMINAL GOODBYE DOMAIN-CONTAINING PROTEIN-RELATED"/>
    <property type="match status" value="1"/>
</dbReference>
<evidence type="ECO:0000313" key="5">
    <source>
        <dbReference type="Proteomes" id="UP000623467"/>
    </source>
</evidence>
<sequence>MLCSLTLIPPRPLPNSNSGRPRTKNSPGRNLAQKIDAFLEWKPFTAAQEFIPNSPFPAKTLVKFLLTITHVAISIPVIQQKTYDFAAEAIEYTRALFEAAKGEPTLQKNLETIQKVVNDICIWASEHVSKNQLSKTALEEWASMLEKAKENFKNTAQLEEIVNQARYRRMEFIKEKLKNKVATLHEHTVQKKSLCAENTRVELQAQIMQWLSDPSKEQIFWVTGIAGSGKSTLSATIVEKLREKTPVAAQFFISRNIPETIDAKKLVPTIALQLAEFSPAAACTIEAALKHGLPGLQKDQVEKLLLAPIQEICKSYDRAIILIDALDELQDAAVVVPKLLSLLAPKSKNSDLPDKLRVIVTSRPEHWAVISSYDSLNHAVFKQEALTTDMDEFRSFIVARFKEIKEELNIKGPGWDNWPSDAQVSKLSTAADGLFHYAATALKWIQEEIGINWEDSREWVFEKFNELGTGELRTLYRVILTSFENIDIKADDEKQRNNRLRGFHHVIGTILVVYKPLTIGQIIALSPQEGFDVKNFLLRGFSQCSQSRHGYIV</sequence>
<evidence type="ECO:0000256" key="2">
    <source>
        <dbReference type="SAM" id="MobiDB-lite"/>
    </source>
</evidence>
<dbReference type="EMBL" id="JACAZH010000001">
    <property type="protein sequence ID" value="KAF7377338.1"/>
    <property type="molecule type" value="Genomic_DNA"/>
</dbReference>
<dbReference type="SUPFAM" id="SSF52540">
    <property type="entry name" value="P-loop containing nucleoside triphosphate hydrolases"/>
    <property type="match status" value="1"/>
</dbReference>
<comment type="caution">
    <text evidence="4">The sequence shown here is derived from an EMBL/GenBank/DDBJ whole genome shotgun (WGS) entry which is preliminary data.</text>
</comment>
<feature type="compositionally biased region" description="Polar residues" evidence="2">
    <location>
        <begin position="14"/>
        <end position="28"/>
    </location>
</feature>
<evidence type="ECO:0000259" key="3">
    <source>
        <dbReference type="PROSITE" id="PS50837"/>
    </source>
</evidence>
<dbReference type="AlphaFoldDB" id="A0A8H7DM22"/>
<dbReference type="InterPro" id="IPR027417">
    <property type="entry name" value="P-loop_NTPase"/>
</dbReference>
<dbReference type="PANTHER" id="PTHR10039">
    <property type="entry name" value="AMELOGENIN"/>
    <property type="match status" value="1"/>
</dbReference>
<dbReference type="Proteomes" id="UP000623467">
    <property type="component" value="Unassembled WGS sequence"/>
</dbReference>
<dbReference type="InterPro" id="IPR007111">
    <property type="entry name" value="NACHT_NTPase"/>
</dbReference>
<proteinExistence type="predicted"/>
<dbReference type="InterPro" id="IPR056884">
    <property type="entry name" value="NPHP3-like_N"/>
</dbReference>
<name>A0A8H7DM22_9AGAR</name>
<dbReference type="PROSITE" id="PS50837">
    <property type="entry name" value="NACHT"/>
    <property type="match status" value="1"/>
</dbReference>
<dbReference type="OrthoDB" id="163438at2759"/>
<keyword evidence="1" id="KW-0677">Repeat</keyword>
<feature type="region of interest" description="Disordered" evidence="2">
    <location>
        <begin position="1"/>
        <end position="29"/>
    </location>
</feature>
<keyword evidence="5" id="KW-1185">Reference proteome</keyword>
<reference evidence="4" key="1">
    <citation type="submission" date="2020-05" db="EMBL/GenBank/DDBJ databases">
        <title>Mycena genomes resolve the evolution of fungal bioluminescence.</title>
        <authorList>
            <person name="Tsai I.J."/>
        </authorList>
    </citation>
    <scope>NUCLEOTIDE SEQUENCE</scope>
    <source>
        <strain evidence="4">160909Yilan</strain>
    </source>
</reference>
<evidence type="ECO:0000313" key="4">
    <source>
        <dbReference type="EMBL" id="KAF7377338.1"/>
    </source>
</evidence>
<protein>
    <submittedName>
        <fullName evidence="4">Vegetative incompatibility protein HET-E-1</fullName>
    </submittedName>
</protein>
<organism evidence="4 5">
    <name type="scientific">Mycena sanguinolenta</name>
    <dbReference type="NCBI Taxonomy" id="230812"/>
    <lineage>
        <taxon>Eukaryota</taxon>
        <taxon>Fungi</taxon>
        <taxon>Dikarya</taxon>
        <taxon>Basidiomycota</taxon>
        <taxon>Agaricomycotina</taxon>
        <taxon>Agaricomycetes</taxon>
        <taxon>Agaricomycetidae</taxon>
        <taxon>Agaricales</taxon>
        <taxon>Marasmiineae</taxon>
        <taxon>Mycenaceae</taxon>
        <taxon>Mycena</taxon>
    </lineage>
</organism>
<evidence type="ECO:0000256" key="1">
    <source>
        <dbReference type="ARBA" id="ARBA00022737"/>
    </source>
</evidence>
<dbReference type="Pfam" id="PF24883">
    <property type="entry name" value="NPHP3_N"/>
    <property type="match status" value="1"/>
</dbReference>
<gene>
    <name evidence="4" type="ORF">MSAN_00154800</name>
</gene>
<feature type="domain" description="NACHT" evidence="3">
    <location>
        <begin position="218"/>
        <end position="364"/>
    </location>
</feature>
<dbReference type="Gene3D" id="3.40.50.300">
    <property type="entry name" value="P-loop containing nucleotide triphosphate hydrolases"/>
    <property type="match status" value="1"/>
</dbReference>
<accession>A0A8H7DM22</accession>